<dbReference type="SUPFAM" id="SSF54913">
    <property type="entry name" value="GlnB-like"/>
    <property type="match status" value="1"/>
</dbReference>
<accession>A0A1R3W621</accession>
<protein>
    <recommendedName>
        <fullName evidence="3">Nitrogen regulatory protein P-II family</fullName>
    </recommendedName>
</protein>
<dbReference type="Pfam" id="PF00543">
    <property type="entry name" value="P-II"/>
    <property type="match status" value="1"/>
</dbReference>
<dbReference type="Gene3D" id="3.30.70.120">
    <property type="match status" value="1"/>
</dbReference>
<dbReference type="GO" id="GO:0006808">
    <property type="term" value="P:regulation of nitrogen utilization"/>
    <property type="evidence" value="ECO:0007669"/>
    <property type="project" value="InterPro"/>
</dbReference>
<evidence type="ECO:0008006" key="3">
    <source>
        <dbReference type="Google" id="ProtNLM"/>
    </source>
</evidence>
<evidence type="ECO:0000313" key="1">
    <source>
        <dbReference type="EMBL" id="SIT73080.1"/>
    </source>
</evidence>
<dbReference type="STRING" id="233100.SAMN05216526_1802"/>
<dbReference type="OrthoDB" id="4943957at2"/>
<keyword evidence="2" id="KW-1185">Reference proteome</keyword>
<organism evidence="1 2">
    <name type="scientific">Ectothiorhodosinus mongolicus</name>
    <dbReference type="NCBI Taxonomy" id="233100"/>
    <lineage>
        <taxon>Bacteria</taxon>
        <taxon>Pseudomonadati</taxon>
        <taxon>Pseudomonadota</taxon>
        <taxon>Gammaproteobacteria</taxon>
        <taxon>Chromatiales</taxon>
        <taxon>Ectothiorhodospiraceae</taxon>
        <taxon>Ectothiorhodosinus</taxon>
    </lineage>
</organism>
<dbReference type="InterPro" id="IPR015867">
    <property type="entry name" value="N-reg_PII/ATP_PRibTrfase_C"/>
</dbReference>
<dbReference type="RefSeq" id="WP_076756180.1">
    <property type="nucleotide sequence ID" value="NZ_CP023018.1"/>
</dbReference>
<sequence length="115" mass="12736">MKFSVLVAILSEKFEEKAIDVAREAGAAGVTIMDARGIGAAEKKTFFGLTYEGAQSVLIFILEKKLSLSVMKALRDQLKLREHSEGIVFTVPLEHIAGIDLGQIQQFEERIKDEI</sequence>
<proteinExistence type="predicted"/>
<gene>
    <name evidence="1" type="ORF">SAMN05216526_1802</name>
</gene>
<dbReference type="InterPro" id="IPR011322">
    <property type="entry name" value="N-reg_PII-like_a/b"/>
</dbReference>
<dbReference type="GO" id="GO:0030234">
    <property type="term" value="F:enzyme regulator activity"/>
    <property type="evidence" value="ECO:0007669"/>
    <property type="project" value="InterPro"/>
</dbReference>
<dbReference type="InterPro" id="IPR002187">
    <property type="entry name" value="N-reg_PII"/>
</dbReference>
<name>A0A1R3W621_9GAMM</name>
<dbReference type="AlphaFoldDB" id="A0A1R3W621"/>
<reference evidence="1 2" key="1">
    <citation type="submission" date="2017-01" db="EMBL/GenBank/DDBJ databases">
        <authorList>
            <person name="Mah S.A."/>
            <person name="Swanson W.J."/>
            <person name="Moy G.W."/>
            <person name="Vacquier V.D."/>
        </authorList>
    </citation>
    <scope>NUCLEOTIDE SEQUENCE [LARGE SCALE GENOMIC DNA]</scope>
    <source>
        <strain evidence="1 2">M9</strain>
    </source>
</reference>
<dbReference type="Proteomes" id="UP000223759">
    <property type="component" value="Unassembled WGS sequence"/>
</dbReference>
<evidence type="ECO:0000313" key="2">
    <source>
        <dbReference type="Proteomes" id="UP000223759"/>
    </source>
</evidence>
<dbReference type="PROSITE" id="PS51343">
    <property type="entry name" value="PII_GLNB_DOM"/>
    <property type="match status" value="1"/>
</dbReference>
<dbReference type="EMBL" id="FTPK01000003">
    <property type="protein sequence ID" value="SIT73080.1"/>
    <property type="molecule type" value="Genomic_DNA"/>
</dbReference>